<name>A0A2I0K3L4_PUNGR</name>
<dbReference type="Proteomes" id="UP000233551">
    <property type="component" value="Unassembled WGS sequence"/>
</dbReference>
<dbReference type="AlphaFoldDB" id="A0A2I0K3L4"/>
<evidence type="ECO:0000313" key="2">
    <source>
        <dbReference type="Proteomes" id="UP000233551"/>
    </source>
</evidence>
<comment type="caution">
    <text evidence="1">The sequence shown here is derived from an EMBL/GenBank/DDBJ whole genome shotgun (WGS) entry which is preliminary data.</text>
</comment>
<evidence type="ECO:0000313" key="1">
    <source>
        <dbReference type="EMBL" id="PKI62296.1"/>
    </source>
</evidence>
<proteinExistence type="predicted"/>
<accession>A0A2I0K3L4</accession>
<gene>
    <name evidence="1" type="ORF">CRG98_017297</name>
</gene>
<dbReference type="EMBL" id="PGOL01000977">
    <property type="protein sequence ID" value="PKI62296.1"/>
    <property type="molecule type" value="Genomic_DNA"/>
</dbReference>
<organism evidence="1 2">
    <name type="scientific">Punica granatum</name>
    <name type="common">Pomegranate</name>
    <dbReference type="NCBI Taxonomy" id="22663"/>
    <lineage>
        <taxon>Eukaryota</taxon>
        <taxon>Viridiplantae</taxon>
        <taxon>Streptophyta</taxon>
        <taxon>Embryophyta</taxon>
        <taxon>Tracheophyta</taxon>
        <taxon>Spermatophyta</taxon>
        <taxon>Magnoliopsida</taxon>
        <taxon>eudicotyledons</taxon>
        <taxon>Gunneridae</taxon>
        <taxon>Pentapetalae</taxon>
        <taxon>rosids</taxon>
        <taxon>malvids</taxon>
        <taxon>Myrtales</taxon>
        <taxon>Lythraceae</taxon>
        <taxon>Punica</taxon>
    </lineage>
</organism>
<sequence length="120" mass="13501">MGNRIESEGCSCGPFADDLPTNEIARGFKDLQQMGKPPREPPPYIPYPFEVVNGFTQIEGLNLHKIFALIEKIVTVYRSYYLEEVEHALQGHNAFLHGDLHEDYMTLPLGFSSANVFSIA</sequence>
<keyword evidence="2" id="KW-1185">Reference proteome</keyword>
<protein>
    <submittedName>
        <fullName evidence="1">Uncharacterized protein</fullName>
    </submittedName>
</protein>
<reference evidence="1 2" key="1">
    <citation type="submission" date="2017-11" db="EMBL/GenBank/DDBJ databases">
        <title>De-novo sequencing of pomegranate (Punica granatum L.) genome.</title>
        <authorList>
            <person name="Akparov Z."/>
            <person name="Amiraslanov A."/>
            <person name="Hajiyeva S."/>
            <person name="Abbasov M."/>
            <person name="Kaur K."/>
            <person name="Hamwieh A."/>
            <person name="Solovyev V."/>
            <person name="Salamov A."/>
            <person name="Braich B."/>
            <person name="Kosarev P."/>
            <person name="Mahmoud A."/>
            <person name="Hajiyev E."/>
            <person name="Babayeva S."/>
            <person name="Izzatullayeva V."/>
            <person name="Mammadov A."/>
            <person name="Mammadov A."/>
            <person name="Sharifova S."/>
            <person name="Ojaghi J."/>
            <person name="Eynullazada K."/>
            <person name="Bayramov B."/>
            <person name="Abdulazimova A."/>
            <person name="Shahmuradov I."/>
        </authorList>
    </citation>
    <scope>NUCLEOTIDE SEQUENCE [LARGE SCALE GENOMIC DNA]</scope>
    <source>
        <strain evidence="2">cv. AG2017</strain>
        <tissue evidence="1">Leaf</tissue>
    </source>
</reference>